<dbReference type="InterPro" id="IPR015947">
    <property type="entry name" value="PUA-like_sf"/>
</dbReference>
<dbReference type="SUPFAM" id="SSF88697">
    <property type="entry name" value="PUA domain-like"/>
    <property type="match status" value="1"/>
</dbReference>
<feature type="domain" description="ASCH" evidence="1">
    <location>
        <begin position="27"/>
        <end position="145"/>
    </location>
</feature>
<protein>
    <submittedName>
        <fullName evidence="2">ASCH domain-containing protein</fullName>
    </submittedName>
</protein>
<dbReference type="Proteomes" id="UP001213680">
    <property type="component" value="Chromosome"/>
</dbReference>
<accession>A0ABY7X396</accession>
<sequence length="151" mass="17155">MNEMTLAYWNEYRKENGSHPPIDVEAFQFGDDANALAALVVSGKKTATCSAHVLYEMENELLPYVGQYAIVLDATERPVAIIQTTDVTIQPMNEVSEEFALAEGEGTYADWWDIHERFFSELLGSYQLSFSPSMKLVCERFIVVDRFNVKE</sequence>
<dbReference type="InterPro" id="IPR009326">
    <property type="entry name" value="DUF984"/>
</dbReference>
<dbReference type="SMART" id="SM01022">
    <property type="entry name" value="ASCH"/>
    <property type="match status" value="1"/>
</dbReference>
<evidence type="ECO:0000313" key="2">
    <source>
        <dbReference type="EMBL" id="WDH77315.1"/>
    </source>
</evidence>
<evidence type="ECO:0000313" key="3">
    <source>
        <dbReference type="Proteomes" id="UP001213680"/>
    </source>
</evidence>
<dbReference type="EMBL" id="CP118099">
    <property type="protein sequence ID" value="WDH77315.1"/>
    <property type="molecule type" value="Genomic_DNA"/>
</dbReference>
<dbReference type="PANTHER" id="PTHR39203:SF1">
    <property type="entry name" value="CYTOPLASMIC PROTEIN"/>
    <property type="match status" value="1"/>
</dbReference>
<proteinExistence type="predicted"/>
<reference evidence="2 3" key="1">
    <citation type="submission" date="2023-02" db="EMBL/GenBank/DDBJ databases">
        <title>A bacterium isolated from plastisphere.</title>
        <authorList>
            <person name="Sun Y."/>
        </authorList>
    </citation>
    <scope>NUCLEOTIDE SEQUENCE [LARGE SCALE GENOMIC DNA]</scope>
    <source>
        <strain evidence="3">a-1</strain>
    </source>
</reference>
<dbReference type="Pfam" id="PF04266">
    <property type="entry name" value="ASCH"/>
    <property type="match status" value="1"/>
</dbReference>
<dbReference type="Gene3D" id="3.10.400.10">
    <property type="entry name" value="Sulfate adenylyltransferase"/>
    <property type="match status" value="1"/>
</dbReference>
<dbReference type="PIRSF" id="PIRSF021320">
    <property type="entry name" value="DUF984"/>
    <property type="match status" value="1"/>
</dbReference>
<dbReference type="RefSeq" id="WP_274357748.1">
    <property type="nucleotide sequence ID" value="NZ_CP118099.1"/>
</dbReference>
<name>A0ABY7X396_9BACL</name>
<organism evidence="2 3">
    <name type="scientific">Exiguobacterium marinum</name>
    <dbReference type="NCBI Taxonomy" id="273528"/>
    <lineage>
        <taxon>Bacteria</taxon>
        <taxon>Bacillati</taxon>
        <taxon>Bacillota</taxon>
        <taxon>Bacilli</taxon>
        <taxon>Bacillales</taxon>
        <taxon>Bacillales Family XII. Incertae Sedis</taxon>
        <taxon>Exiguobacterium</taxon>
    </lineage>
</organism>
<dbReference type="PANTHER" id="PTHR39203">
    <property type="entry name" value="CYTOPLASMIC PROTEIN-RELATED"/>
    <property type="match status" value="1"/>
</dbReference>
<keyword evidence="3" id="KW-1185">Reference proteome</keyword>
<dbReference type="CDD" id="cd06553">
    <property type="entry name" value="ASCH_Ef3133_like"/>
    <property type="match status" value="1"/>
</dbReference>
<evidence type="ECO:0000259" key="1">
    <source>
        <dbReference type="SMART" id="SM01022"/>
    </source>
</evidence>
<gene>
    <name evidence="2" type="ORF">PTI97_04315</name>
</gene>
<dbReference type="InterPro" id="IPR007374">
    <property type="entry name" value="ASCH_domain"/>
</dbReference>